<dbReference type="EMBL" id="LT607753">
    <property type="protein sequence ID" value="SCG54760.1"/>
    <property type="molecule type" value="Genomic_DNA"/>
</dbReference>
<dbReference type="PANTHER" id="PTHR28286:SF2">
    <property type="entry name" value="BACTERIORHODOPSIN _OPSIN, NOPA (EUROFUNG)"/>
    <property type="match status" value="1"/>
</dbReference>
<dbReference type="SMART" id="SM01021">
    <property type="entry name" value="Bac_rhodopsin"/>
    <property type="match status" value="1"/>
</dbReference>
<feature type="transmembrane region" description="Helical" evidence="11">
    <location>
        <begin position="165"/>
        <end position="183"/>
    </location>
</feature>
<protein>
    <submittedName>
        <fullName evidence="12">Bacteriorhodopsin</fullName>
    </submittedName>
</protein>
<dbReference type="InterPro" id="IPR001425">
    <property type="entry name" value="Arc/bac/fun_rhodopsins"/>
</dbReference>
<keyword evidence="4" id="KW-0716">Sensory transduction</keyword>
<dbReference type="RefSeq" id="WP_088976038.1">
    <property type="nucleotide sequence ID" value="NZ_LT607753.1"/>
</dbReference>
<evidence type="ECO:0000256" key="9">
    <source>
        <dbReference type="ARBA" id="ARBA00023136"/>
    </source>
</evidence>
<accession>A0A1C5I8S1</accession>
<evidence type="ECO:0000256" key="6">
    <source>
        <dbReference type="ARBA" id="ARBA00022925"/>
    </source>
</evidence>
<feature type="transmembrane region" description="Helical" evidence="11">
    <location>
        <begin position="35"/>
        <end position="52"/>
    </location>
</feature>
<proteinExistence type="inferred from homology"/>
<keyword evidence="5 11" id="KW-0812">Transmembrane</keyword>
<feature type="transmembrane region" description="Helical" evidence="11">
    <location>
        <begin position="123"/>
        <end position="144"/>
    </location>
</feature>
<evidence type="ECO:0000256" key="4">
    <source>
        <dbReference type="ARBA" id="ARBA00022606"/>
    </source>
</evidence>
<keyword evidence="10" id="KW-0675">Receptor</keyword>
<dbReference type="Pfam" id="PF01036">
    <property type="entry name" value="Bac_rhodopsin"/>
    <property type="match status" value="1"/>
</dbReference>
<evidence type="ECO:0000256" key="7">
    <source>
        <dbReference type="ARBA" id="ARBA00022989"/>
    </source>
</evidence>
<evidence type="ECO:0000313" key="13">
    <source>
        <dbReference type="Proteomes" id="UP000198215"/>
    </source>
</evidence>
<dbReference type="Gene3D" id="1.20.1070.10">
    <property type="entry name" value="Rhodopsin 7-helix transmembrane proteins"/>
    <property type="match status" value="1"/>
</dbReference>
<dbReference type="GO" id="GO:0009881">
    <property type="term" value="F:photoreceptor activity"/>
    <property type="evidence" value="ECO:0007669"/>
    <property type="project" value="UniProtKB-KW"/>
</dbReference>
<dbReference type="GO" id="GO:0016020">
    <property type="term" value="C:membrane"/>
    <property type="evidence" value="ECO:0007669"/>
    <property type="project" value="UniProtKB-SubCell"/>
</dbReference>
<dbReference type="AlphaFoldDB" id="A0A1C5I8S1"/>
<keyword evidence="6" id="KW-0681">Retinal protein</keyword>
<evidence type="ECO:0000256" key="10">
    <source>
        <dbReference type="ARBA" id="ARBA00023170"/>
    </source>
</evidence>
<evidence type="ECO:0000256" key="5">
    <source>
        <dbReference type="ARBA" id="ARBA00022692"/>
    </source>
</evidence>
<evidence type="ECO:0000256" key="1">
    <source>
        <dbReference type="ARBA" id="ARBA00004141"/>
    </source>
</evidence>
<keyword evidence="3" id="KW-0600">Photoreceptor protein</keyword>
<evidence type="ECO:0000256" key="2">
    <source>
        <dbReference type="ARBA" id="ARBA00008130"/>
    </source>
</evidence>
<comment type="similarity">
    <text evidence="2">Belongs to the archaeal/bacterial/fungal opsin family.</text>
</comment>
<dbReference type="SUPFAM" id="SSF81321">
    <property type="entry name" value="Family A G protein-coupled receptor-like"/>
    <property type="match status" value="1"/>
</dbReference>
<gene>
    <name evidence="12" type="ORF">GA0070614_2422</name>
</gene>
<dbReference type="PRINTS" id="PR00251">
    <property type="entry name" value="BACTRLOPSIN"/>
</dbReference>
<keyword evidence="7 11" id="KW-1133">Transmembrane helix</keyword>
<feature type="transmembrane region" description="Helical" evidence="11">
    <location>
        <begin position="72"/>
        <end position="91"/>
    </location>
</feature>
<evidence type="ECO:0000256" key="11">
    <source>
        <dbReference type="SAM" id="Phobius"/>
    </source>
</evidence>
<dbReference type="Proteomes" id="UP000198215">
    <property type="component" value="Chromosome I"/>
</dbReference>
<feature type="transmembrane region" description="Helical" evidence="11">
    <location>
        <begin position="98"/>
        <end position="117"/>
    </location>
</feature>
<name>A0A1C5I8S1_9ACTN</name>
<comment type="subcellular location">
    <subcellularLocation>
        <location evidence="1">Membrane</location>
        <topology evidence="1">Multi-pass membrane protein</topology>
    </subcellularLocation>
</comment>
<evidence type="ECO:0000256" key="8">
    <source>
        <dbReference type="ARBA" id="ARBA00022991"/>
    </source>
</evidence>
<dbReference type="OrthoDB" id="70408at2"/>
<keyword evidence="13" id="KW-1185">Reference proteome</keyword>
<keyword evidence="8" id="KW-0157">Chromophore</keyword>
<sequence>MWWLWLYVAAMAAGALLFLRWHADPRGVPRIEYRVAIAIPVWSGLWYTLMALGGGRTDGDDHPIYWARYVDWTVTASLLLVALVLTATHALPGRHPTLLAALVGTNVAMLLSGFLADLTTDPWARYLLFGLGSLGLLVVLALIWGPLRAVARRQPDGLYHTYREAAALLSVLWAGYPLIWILGPSGVELLGAAVVSGLFVALSIASKVGWSIIDLGRLRALSARGELSLRNPP</sequence>
<reference evidence="13" key="1">
    <citation type="submission" date="2016-06" db="EMBL/GenBank/DDBJ databases">
        <authorList>
            <person name="Varghese N."/>
            <person name="Submissions Spin"/>
        </authorList>
    </citation>
    <scope>NUCLEOTIDE SEQUENCE [LARGE SCALE GENOMIC DNA]</scope>
    <source>
        <strain evidence="13">DSM 45161</strain>
    </source>
</reference>
<feature type="transmembrane region" description="Helical" evidence="11">
    <location>
        <begin position="189"/>
        <end position="210"/>
    </location>
</feature>
<evidence type="ECO:0000256" key="3">
    <source>
        <dbReference type="ARBA" id="ARBA00022543"/>
    </source>
</evidence>
<dbReference type="GO" id="GO:0007602">
    <property type="term" value="P:phototransduction"/>
    <property type="evidence" value="ECO:0007669"/>
    <property type="project" value="UniProtKB-KW"/>
</dbReference>
<dbReference type="PANTHER" id="PTHR28286">
    <property type="match status" value="1"/>
</dbReference>
<keyword evidence="9 11" id="KW-0472">Membrane</keyword>
<feature type="transmembrane region" description="Helical" evidence="11">
    <location>
        <begin position="6"/>
        <end position="23"/>
    </location>
</feature>
<organism evidence="12 13">
    <name type="scientific">Micromonospora coxensis</name>
    <dbReference type="NCBI Taxonomy" id="356852"/>
    <lineage>
        <taxon>Bacteria</taxon>
        <taxon>Bacillati</taxon>
        <taxon>Actinomycetota</taxon>
        <taxon>Actinomycetes</taxon>
        <taxon>Micromonosporales</taxon>
        <taxon>Micromonosporaceae</taxon>
        <taxon>Micromonospora</taxon>
    </lineage>
</organism>
<evidence type="ECO:0000313" key="12">
    <source>
        <dbReference type="EMBL" id="SCG54760.1"/>
    </source>
</evidence>